<dbReference type="RefSeq" id="WP_175112035.1">
    <property type="nucleotide sequence ID" value="NZ_CADIKF010000025.1"/>
</dbReference>
<feature type="signal peptide" evidence="1">
    <location>
        <begin position="1"/>
        <end position="30"/>
    </location>
</feature>
<organism evidence="2 3">
    <name type="scientific">Paraburkholderia solisilvae</name>
    <dbReference type="NCBI Taxonomy" id="624376"/>
    <lineage>
        <taxon>Bacteria</taxon>
        <taxon>Pseudomonadati</taxon>
        <taxon>Pseudomonadota</taxon>
        <taxon>Betaproteobacteria</taxon>
        <taxon>Burkholderiales</taxon>
        <taxon>Burkholderiaceae</taxon>
        <taxon>Paraburkholderia</taxon>
    </lineage>
</organism>
<dbReference type="InterPro" id="IPR025975">
    <property type="entry name" value="Polysacc_lyase"/>
</dbReference>
<evidence type="ECO:0000313" key="2">
    <source>
        <dbReference type="EMBL" id="CAB3760251.1"/>
    </source>
</evidence>
<dbReference type="Proteomes" id="UP000494329">
    <property type="component" value="Unassembled WGS sequence"/>
</dbReference>
<dbReference type="AlphaFoldDB" id="A0A6J5E4D5"/>
<name>A0A6J5E4D5_9BURK</name>
<keyword evidence="3" id="KW-1185">Reference proteome</keyword>
<sequence>MAGTFWVRRLSRVALTLSVLASAGAVSVNADESRAPGAMDAHPYAYETLYETDWRQGLDSRVGVQTNPGGIAIVADPADPARHALRAHIERGENYAAVANGVPRAELLFPAPVRFEQGRDYLIRWSTWLPVDFRFDSQQLMIITQINQGKWIGAPTLALALQGTRYAISGHGGVRHDRVSAGKWLCCADTDRGRWVHWAIRYVPDETGQRALTELYKDGERVFAASGVPNAYPGVQDAYLKLGLYKPNWNVKPSDVATSTVLYGPLSVLRR</sequence>
<protein>
    <recommendedName>
        <fullName evidence="4">Polysaccharide lyase-like protein</fullName>
    </recommendedName>
</protein>
<reference evidence="2 3" key="1">
    <citation type="submission" date="2020-04" db="EMBL/GenBank/DDBJ databases">
        <authorList>
            <person name="De Canck E."/>
        </authorList>
    </citation>
    <scope>NUCLEOTIDE SEQUENCE [LARGE SCALE GENOMIC DNA]</scope>
    <source>
        <strain evidence="2 3">LMG 29739</strain>
    </source>
</reference>
<dbReference type="Gene3D" id="2.60.120.200">
    <property type="match status" value="1"/>
</dbReference>
<evidence type="ECO:0000313" key="3">
    <source>
        <dbReference type="Proteomes" id="UP000494329"/>
    </source>
</evidence>
<evidence type="ECO:0008006" key="4">
    <source>
        <dbReference type="Google" id="ProtNLM"/>
    </source>
</evidence>
<dbReference type="Pfam" id="PF14099">
    <property type="entry name" value="Polysacc_lyase"/>
    <property type="match status" value="1"/>
</dbReference>
<accession>A0A6J5E4D5</accession>
<gene>
    <name evidence="2" type="ORF">LMG29739_03338</name>
</gene>
<feature type="chain" id="PRO_5026854622" description="Polysaccharide lyase-like protein" evidence="1">
    <location>
        <begin position="31"/>
        <end position="271"/>
    </location>
</feature>
<evidence type="ECO:0000256" key="1">
    <source>
        <dbReference type="SAM" id="SignalP"/>
    </source>
</evidence>
<proteinExistence type="predicted"/>
<keyword evidence="1" id="KW-0732">Signal</keyword>
<dbReference type="EMBL" id="CADIKF010000025">
    <property type="protein sequence ID" value="CAB3760251.1"/>
    <property type="molecule type" value="Genomic_DNA"/>
</dbReference>